<evidence type="ECO:0000256" key="5">
    <source>
        <dbReference type="ARBA" id="ARBA00023004"/>
    </source>
</evidence>
<dbReference type="Proteomes" id="UP001348817">
    <property type="component" value="Chromosome"/>
</dbReference>
<dbReference type="CDD" id="cd01335">
    <property type="entry name" value="Radical_SAM"/>
    <property type="match status" value="1"/>
</dbReference>
<dbReference type="GO" id="GO:0016491">
    <property type="term" value="F:oxidoreductase activity"/>
    <property type="evidence" value="ECO:0007669"/>
    <property type="project" value="InterPro"/>
</dbReference>
<comment type="similarity">
    <text evidence="7">Belongs to the radical SAM superfamily. Anaerobic sulfatase-maturating enzyme family.</text>
</comment>
<keyword evidence="5" id="KW-0408">Iron</keyword>
<dbReference type="PANTHER" id="PTHR43273:SF3">
    <property type="entry name" value="ANAEROBIC SULFATASE-MATURATING ENZYME HOMOLOG ASLB-RELATED"/>
    <property type="match status" value="1"/>
</dbReference>
<dbReference type="AlphaFoldDB" id="A0AAU9CAC2"/>
<dbReference type="SFLD" id="SFLDG01386">
    <property type="entry name" value="main_SPASM_domain-containing"/>
    <property type="match status" value="1"/>
</dbReference>
<evidence type="ECO:0000259" key="8">
    <source>
        <dbReference type="PROSITE" id="PS51918"/>
    </source>
</evidence>
<dbReference type="InterPro" id="IPR013785">
    <property type="entry name" value="Aldolase_TIM"/>
</dbReference>
<dbReference type="Pfam" id="PF04055">
    <property type="entry name" value="Radical_SAM"/>
    <property type="match status" value="1"/>
</dbReference>
<sequence>MTLTKGAEMDTTVDFLTAESSLNKRRKHFHMMIKPIGPVCNLACTYCYYLEKENIYENKKSTPSRFKMSDRVLEAYIRDYIKSQPTENPRVVFAWQGGEATLLGLEFFERAVKFQQKYADGRRMENTIQTNGMFIDGKWAKFLKKHDFLVGISIDGPKDIHDRYRVNKGGKGTWDRVMESVRALRKHKVRFNTLTVVSSLTAEHPLRVYRFLKSTGSEWFQFLPIQERKALDKNEKLSLVANDYKGETEVTEESVRPEQWGKFLTTIFDEWVRKDVGKIFVKEFDTALEAWCGYMPSSCIHSKSCGDGLVMEHNGDVFSCDHYVYPKFKLGNIMDKPLLDMANSPEQKKFGNDKYDTLSEKCRKCKYLTACYGECPKHRFAKTEKGEDHTYLCPGYYAFYDHVAPYMHVMRTLLKVGKKPAEIMNLIKIQERKEKAEAKKTRKKERMAV</sequence>
<dbReference type="InterPro" id="IPR007197">
    <property type="entry name" value="rSAM"/>
</dbReference>
<dbReference type="InterPro" id="IPR023885">
    <property type="entry name" value="4Fe4S-binding_SPASM_dom"/>
</dbReference>
<keyword evidence="4" id="KW-0479">Metal-binding</keyword>
<dbReference type="Pfam" id="PF13186">
    <property type="entry name" value="SPASM"/>
    <property type="match status" value="1"/>
</dbReference>
<keyword evidence="10" id="KW-1185">Reference proteome</keyword>
<dbReference type="GO" id="GO:0051539">
    <property type="term" value="F:4 iron, 4 sulfur cluster binding"/>
    <property type="evidence" value="ECO:0007669"/>
    <property type="project" value="UniProtKB-KW"/>
</dbReference>
<dbReference type="InterPro" id="IPR047207">
    <property type="entry name" value="SPASM_anSME"/>
</dbReference>
<keyword evidence="6" id="KW-0411">Iron-sulfur</keyword>
<organism evidence="9 10">
    <name type="scientific">Fulvitalea axinellae</name>
    <dbReference type="NCBI Taxonomy" id="1182444"/>
    <lineage>
        <taxon>Bacteria</taxon>
        <taxon>Pseudomonadati</taxon>
        <taxon>Bacteroidota</taxon>
        <taxon>Cytophagia</taxon>
        <taxon>Cytophagales</taxon>
        <taxon>Persicobacteraceae</taxon>
        <taxon>Fulvitalea</taxon>
    </lineage>
</organism>
<evidence type="ECO:0000256" key="4">
    <source>
        <dbReference type="ARBA" id="ARBA00022723"/>
    </source>
</evidence>
<dbReference type="RefSeq" id="WP_338394238.1">
    <property type="nucleotide sequence ID" value="NZ_AP025314.1"/>
</dbReference>
<dbReference type="InterPro" id="IPR034491">
    <property type="entry name" value="Anaerob_Ser_sulfatase-maturase"/>
</dbReference>
<keyword evidence="3" id="KW-0949">S-adenosyl-L-methionine</keyword>
<feature type="domain" description="Radical SAM core" evidence="8">
    <location>
        <begin position="23"/>
        <end position="273"/>
    </location>
</feature>
<dbReference type="SFLD" id="SFLDG01067">
    <property type="entry name" value="SPASM/twitch_domain_containing"/>
    <property type="match status" value="1"/>
</dbReference>
<dbReference type="SUPFAM" id="SSF102114">
    <property type="entry name" value="Radical SAM enzymes"/>
    <property type="match status" value="1"/>
</dbReference>
<evidence type="ECO:0000256" key="6">
    <source>
        <dbReference type="ARBA" id="ARBA00023014"/>
    </source>
</evidence>
<dbReference type="NCBIfam" id="TIGR03942">
    <property type="entry name" value="sulfatase_rSAM"/>
    <property type="match status" value="1"/>
</dbReference>
<accession>A0AAU9CAC2</accession>
<gene>
    <name evidence="9" type="primary">chuR</name>
    <name evidence="9" type="ORF">FUAX_14460</name>
</gene>
<evidence type="ECO:0000256" key="2">
    <source>
        <dbReference type="ARBA" id="ARBA00022485"/>
    </source>
</evidence>
<dbReference type="InterPro" id="IPR023867">
    <property type="entry name" value="Sulphatase_maturase_rSAM"/>
</dbReference>
<protein>
    <submittedName>
        <fullName evidence="9">Anaerobic sulfatase-maturating enzyme</fullName>
    </submittedName>
</protein>
<dbReference type="SFLD" id="SFLDF00285">
    <property type="entry name" value="anaerobic_Ser-type_sulfatase-m"/>
    <property type="match status" value="1"/>
</dbReference>
<comment type="cofactor">
    <cofactor evidence="1">
        <name>[4Fe-4S] cluster</name>
        <dbReference type="ChEBI" id="CHEBI:49883"/>
    </cofactor>
</comment>
<evidence type="ECO:0000256" key="1">
    <source>
        <dbReference type="ARBA" id="ARBA00001966"/>
    </source>
</evidence>
<dbReference type="KEGG" id="fax:FUAX_14460"/>
<dbReference type="PANTHER" id="PTHR43273">
    <property type="entry name" value="ANAEROBIC SULFATASE-MATURATING ENZYME HOMOLOG ASLB-RELATED"/>
    <property type="match status" value="1"/>
</dbReference>
<evidence type="ECO:0000313" key="10">
    <source>
        <dbReference type="Proteomes" id="UP001348817"/>
    </source>
</evidence>
<dbReference type="Gene3D" id="3.20.20.70">
    <property type="entry name" value="Aldolase class I"/>
    <property type="match status" value="1"/>
</dbReference>
<dbReference type="SFLD" id="SFLDG01384">
    <property type="entry name" value="thioether_bond_formation_requi"/>
    <property type="match status" value="1"/>
</dbReference>
<evidence type="ECO:0000256" key="7">
    <source>
        <dbReference type="ARBA" id="ARBA00023601"/>
    </source>
</evidence>
<keyword evidence="2" id="KW-0004">4Fe-4S</keyword>
<dbReference type="SFLD" id="SFLDG01072">
    <property type="entry name" value="dehydrogenase_like"/>
    <property type="match status" value="1"/>
</dbReference>
<dbReference type="InterPro" id="IPR058240">
    <property type="entry name" value="rSAM_sf"/>
</dbReference>
<dbReference type="SFLD" id="SFLDS00029">
    <property type="entry name" value="Radical_SAM"/>
    <property type="match status" value="1"/>
</dbReference>
<dbReference type="CDD" id="cd21120">
    <property type="entry name" value="SPASM_anSME"/>
    <property type="match status" value="1"/>
</dbReference>
<dbReference type="EMBL" id="AP025314">
    <property type="protein sequence ID" value="BDD09014.1"/>
    <property type="molecule type" value="Genomic_DNA"/>
</dbReference>
<dbReference type="PROSITE" id="PS51918">
    <property type="entry name" value="RADICAL_SAM"/>
    <property type="match status" value="1"/>
</dbReference>
<reference evidence="9 10" key="1">
    <citation type="submission" date="2021-12" db="EMBL/GenBank/DDBJ databases">
        <title>Genome sequencing of bacteria with rrn-lacking chromosome and rrn-plasmid.</title>
        <authorList>
            <person name="Anda M."/>
            <person name="Iwasaki W."/>
        </authorList>
    </citation>
    <scope>NUCLEOTIDE SEQUENCE [LARGE SCALE GENOMIC DNA]</scope>
    <source>
        <strain evidence="9 10">DSM 100852</strain>
    </source>
</reference>
<evidence type="ECO:0000313" key="9">
    <source>
        <dbReference type="EMBL" id="BDD09014.1"/>
    </source>
</evidence>
<dbReference type="GO" id="GO:0046872">
    <property type="term" value="F:metal ion binding"/>
    <property type="evidence" value="ECO:0007669"/>
    <property type="project" value="UniProtKB-KW"/>
</dbReference>
<name>A0AAU9CAC2_9BACT</name>
<proteinExistence type="inferred from homology"/>
<dbReference type="NCBIfam" id="TIGR04085">
    <property type="entry name" value="rSAM_more_4Fe4S"/>
    <property type="match status" value="1"/>
</dbReference>
<evidence type="ECO:0000256" key="3">
    <source>
        <dbReference type="ARBA" id="ARBA00022691"/>
    </source>
</evidence>